<reference evidence="1" key="2">
    <citation type="submission" date="2020-12" db="EMBL/GenBank/DDBJ databases">
        <authorList>
            <person name="Kanost M."/>
        </authorList>
    </citation>
    <scope>NUCLEOTIDE SEQUENCE</scope>
</reference>
<evidence type="ECO:0000313" key="1">
    <source>
        <dbReference type="EMBL" id="KAG6463942.1"/>
    </source>
</evidence>
<keyword evidence="2" id="KW-1185">Reference proteome</keyword>
<dbReference type="AlphaFoldDB" id="A0A922CZ97"/>
<evidence type="ECO:0000313" key="2">
    <source>
        <dbReference type="Proteomes" id="UP000791440"/>
    </source>
</evidence>
<comment type="caution">
    <text evidence="1">The sequence shown here is derived from an EMBL/GenBank/DDBJ whole genome shotgun (WGS) entry which is preliminary data.</text>
</comment>
<proteinExistence type="predicted"/>
<sequence>MSRLEAAPLLGTSTPTLYKTIGTASADSLGPADLSASAILATYNKRFEPSIKMEKKKQNSLITM</sequence>
<name>A0A922CZ97_MANSE</name>
<dbReference type="Proteomes" id="UP000791440">
    <property type="component" value="Unassembled WGS sequence"/>
</dbReference>
<accession>A0A922CZ97</accession>
<protein>
    <submittedName>
        <fullName evidence="1">Uncharacterized protein</fullName>
    </submittedName>
</protein>
<gene>
    <name evidence="1" type="ORF">O3G_MSEX014170</name>
</gene>
<organism evidence="1 2">
    <name type="scientific">Manduca sexta</name>
    <name type="common">Tobacco hawkmoth</name>
    <name type="synonym">Tobacco hornworm</name>
    <dbReference type="NCBI Taxonomy" id="7130"/>
    <lineage>
        <taxon>Eukaryota</taxon>
        <taxon>Metazoa</taxon>
        <taxon>Ecdysozoa</taxon>
        <taxon>Arthropoda</taxon>
        <taxon>Hexapoda</taxon>
        <taxon>Insecta</taxon>
        <taxon>Pterygota</taxon>
        <taxon>Neoptera</taxon>
        <taxon>Endopterygota</taxon>
        <taxon>Lepidoptera</taxon>
        <taxon>Glossata</taxon>
        <taxon>Ditrysia</taxon>
        <taxon>Bombycoidea</taxon>
        <taxon>Sphingidae</taxon>
        <taxon>Sphinginae</taxon>
        <taxon>Sphingini</taxon>
        <taxon>Manduca</taxon>
    </lineage>
</organism>
<dbReference type="EMBL" id="JH669065">
    <property type="protein sequence ID" value="KAG6463942.1"/>
    <property type="molecule type" value="Genomic_DNA"/>
</dbReference>
<reference evidence="1" key="1">
    <citation type="journal article" date="2016" name="Insect Biochem. Mol. Biol.">
        <title>Multifaceted biological insights from a draft genome sequence of the tobacco hornworm moth, Manduca sexta.</title>
        <authorList>
            <person name="Kanost M.R."/>
            <person name="Arrese E.L."/>
            <person name="Cao X."/>
            <person name="Chen Y.R."/>
            <person name="Chellapilla S."/>
            <person name="Goldsmith M.R."/>
            <person name="Grosse-Wilde E."/>
            <person name="Heckel D.G."/>
            <person name="Herndon N."/>
            <person name="Jiang H."/>
            <person name="Papanicolaou A."/>
            <person name="Qu J."/>
            <person name="Soulages J.L."/>
            <person name="Vogel H."/>
            <person name="Walters J."/>
            <person name="Waterhouse R.M."/>
            <person name="Ahn S.J."/>
            <person name="Almeida F.C."/>
            <person name="An C."/>
            <person name="Aqrawi P."/>
            <person name="Bretschneider A."/>
            <person name="Bryant W.B."/>
            <person name="Bucks S."/>
            <person name="Chao H."/>
            <person name="Chevignon G."/>
            <person name="Christen J.M."/>
            <person name="Clarke D.F."/>
            <person name="Dittmer N.T."/>
            <person name="Ferguson L.C.F."/>
            <person name="Garavelou S."/>
            <person name="Gordon K.H.J."/>
            <person name="Gunaratna R.T."/>
            <person name="Han Y."/>
            <person name="Hauser F."/>
            <person name="He Y."/>
            <person name="Heidel-Fischer H."/>
            <person name="Hirsh A."/>
            <person name="Hu Y."/>
            <person name="Jiang H."/>
            <person name="Kalra D."/>
            <person name="Klinner C."/>
            <person name="Konig C."/>
            <person name="Kovar C."/>
            <person name="Kroll A.R."/>
            <person name="Kuwar S.S."/>
            <person name="Lee S.L."/>
            <person name="Lehman R."/>
            <person name="Li K."/>
            <person name="Li Z."/>
            <person name="Liang H."/>
            <person name="Lovelace S."/>
            <person name="Lu Z."/>
            <person name="Mansfield J.H."/>
            <person name="McCulloch K.J."/>
            <person name="Mathew T."/>
            <person name="Morton B."/>
            <person name="Muzny D.M."/>
            <person name="Neunemann D."/>
            <person name="Ongeri F."/>
            <person name="Pauchet Y."/>
            <person name="Pu L.L."/>
            <person name="Pyrousis I."/>
            <person name="Rao X.J."/>
            <person name="Redding A."/>
            <person name="Roesel C."/>
            <person name="Sanchez-Gracia A."/>
            <person name="Schaack S."/>
            <person name="Shukla A."/>
            <person name="Tetreau G."/>
            <person name="Wang Y."/>
            <person name="Xiong G.H."/>
            <person name="Traut W."/>
            <person name="Walsh T.K."/>
            <person name="Worley K.C."/>
            <person name="Wu D."/>
            <person name="Wu W."/>
            <person name="Wu Y.Q."/>
            <person name="Zhang X."/>
            <person name="Zou Z."/>
            <person name="Zucker H."/>
            <person name="Briscoe A.D."/>
            <person name="Burmester T."/>
            <person name="Clem R.J."/>
            <person name="Feyereisen R."/>
            <person name="Grimmelikhuijzen C.J.P."/>
            <person name="Hamodrakas S.J."/>
            <person name="Hansson B.S."/>
            <person name="Huguet E."/>
            <person name="Jermiin L.S."/>
            <person name="Lan Q."/>
            <person name="Lehman H.K."/>
            <person name="Lorenzen M."/>
            <person name="Merzendorfer H."/>
            <person name="Michalopoulos I."/>
            <person name="Morton D.B."/>
            <person name="Muthukrishnan S."/>
            <person name="Oakeshott J.G."/>
            <person name="Palmer W."/>
            <person name="Park Y."/>
            <person name="Passarelli A.L."/>
            <person name="Rozas J."/>
            <person name="Schwartz L.M."/>
            <person name="Smith W."/>
            <person name="Southgate A."/>
            <person name="Vilcinskas A."/>
            <person name="Vogt R."/>
            <person name="Wang P."/>
            <person name="Werren J."/>
            <person name="Yu X.Q."/>
            <person name="Zhou J.J."/>
            <person name="Brown S.J."/>
            <person name="Scherer S.E."/>
            <person name="Richards S."/>
            <person name="Blissard G.W."/>
        </authorList>
    </citation>
    <scope>NUCLEOTIDE SEQUENCE</scope>
</reference>